<feature type="compositionally biased region" description="Low complexity" evidence="1">
    <location>
        <begin position="122"/>
        <end position="136"/>
    </location>
</feature>
<sequence length="150" mass="16739">MLTQQRQSMRRSSRRTQDYPTLECPHRTLQHQGWLSPQAECPCHPVCSRRRERGRLSLKQPASEILPRDAGDAEQCLGRGHSSISVSQSEQSLEFEPHCSSVEQPASEILPRDAGDAEQCLESGHSSISVSQSEQSLEFEPHCSSVEVSL</sequence>
<feature type="region of interest" description="Disordered" evidence="1">
    <location>
        <begin position="68"/>
        <end position="137"/>
    </location>
</feature>
<feature type="compositionally biased region" description="Low complexity" evidence="1">
    <location>
        <begin position="82"/>
        <end position="92"/>
    </location>
</feature>
<organism evidence="2 3">
    <name type="scientific">Knipowitschia caucasica</name>
    <name type="common">Caucasian dwarf goby</name>
    <name type="synonym">Pomatoschistus caucasicus</name>
    <dbReference type="NCBI Taxonomy" id="637954"/>
    <lineage>
        <taxon>Eukaryota</taxon>
        <taxon>Metazoa</taxon>
        <taxon>Chordata</taxon>
        <taxon>Craniata</taxon>
        <taxon>Vertebrata</taxon>
        <taxon>Euteleostomi</taxon>
        <taxon>Actinopterygii</taxon>
        <taxon>Neopterygii</taxon>
        <taxon>Teleostei</taxon>
        <taxon>Neoteleostei</taxon>
        <taxon>Acanthomorphata</taxon>
        <taxon>Gobiaria</taxon>
        <taxon>Gobiiformes</taxon>
        <taxon>Gobioidei</taxon>
        <taxon>Gobiidae</taxon>
        <taxon>Gobiinae</taxon>
        <taxon>Knipowitschia</taxon>
    </lineage>
</organism>
<name>A0AAV2JS87_KNICA</name>
<gene>
    <name evidence="2" type="ORF">KC01_LOCUS11385</name>
</gene>
<dbReference type="EMBL" id="OZ035836">
    <property type="protein sequence ID" value="CAL1580558.1"/>
    <property type="molecule type" value="Genomic_DNA"/>
</dbReference>
<keyword evidence="3" id="KW-1185">Reference proteome</keyword>
<dbReference type="Proteomes" id="UP001497482">
    <property type="component" value="Chromosome 14"/>
</dbReference>
<proteinExistence type="predicted"/>
<protein>
    <submittedName>
        <fullName evidence="2">Uncharacterized protein</fullName>
    </submittedName>
</protein>
<evidence type="ECO:0000313" key="3">
    <source>
        <dbReference type="Proteomes" id="UP001497482"/>
    </source>
</evidence>
<reference evidence="2 3" key="1">
    <citation type="submission" date="2024-04" db="EMBL/GenBank/DDBJ databases">
        <authorList>
            <person name="Waldvogel A.-M."/>
            <person name="Schoenle A."/>
        </authorList>
    </citation>
    <scope>NUCLEOTIDE SEQUENCE [LARGE SCALE GENOMIC DNA]</scope>
</reference>
<dbReference type="AlphaFoldDB" id="A0AAV2JS87"/>
<accession>A0AAV2JS87</accession>
<evidence type="ECO:0000256" key="1">
    <source>
        <dbReference type="SAM" id="MobiDB-lite"/>
    </source>
</evidence>
<evidence type="ECO:0000313" key="2">
    <source>
        <dbReference type="EMBL" id="CAL1580558.1"/>
    </source>
</evidence>
<feature type="region of interest" description="Disordered" evidence="1">
    <location>
        <begin position="1"/>
        <end position="23"/>
    </location>
</feature>